<organism evidence="2 3">
    <name type="scientific">Friedmanniomyces endolithicus</name>
    <dbReference type="NCBI Taxonomy" id="329885"/>
    <lineage>
        <taxon>Eukaryota</taxon>
        <taxon>Fungi</taxon>
        <taxon>Dikarya</taxon>
        <taxon>Ascomycota</taxon>
        <taxon>Pezizomycotina</taxon>
        <taxon>Dothideomycetes</taxon>
        <taxon>Dothideomycetidae</taxon>
        <taxon>Mycosphaerellales</taxon>
        <taxon>Teratosphaeriaceae</taxon>
        <taxon>Friedmanniomyces</taxon>
    </lineage>
</organism>
<proteinExistence type="predicted"/>
<evidence type="ECO:0000313" key="2">
    <source>
        <dbReference type="EMBL" id="TKA41613.1"/>
    </source>
</evidence>
<dbReference type="AlphaFoldDB" id="A0A4U0UZZ8"/>
<evidence type="ECO:0000313" key="3">
    <source>
        <dbReference type="Proteomes" id="UP000310066"/>
    </source>
</evidence>
<dbReference type="EMBL" id="NAJP01000027">
    <property type="protein sequence ID" value="TKA41613.1"/>
    <property type="molecule type" value="Genomic_DNA"/>
</dbReference>
<dbReference type="OrthoDB" id="3823115at2759"/>
<reference evidence="2 3" key="1">
    <citation type="submission" date="2017-03" db="EMBL/GenBank/DDBJ databases">
        <title>Genomes of endolithic fungi from Antarctica.</title>
        <authorList>
            <person name="Coleine C."/>
            <person name="Masonjones S."/>
            <person name="Stajich J.E."/>
        </authorList>
    </citation>
    <scope>NUCLEOTIDE SEQUENCE [LARGE SCALE GENOMIC DNA]</scope>
    <source>
        <strain evidence="2 3">CCFEE 5311</strain>
    </source>
</reference>
<accession>A0A4U0UZZ8</accession>
<sequence>MKLLLSLAFSALALVNLVLGQVAIRTDYPPGLLACYILGPTEREADVARAIYQFCDMWADVIMPKDSSIWNTIPLSYNGFAKLNIVYVGPTTLTNDVIDCTTRFGYMITDCGRTDEMTQGGNYLTGDGLTYYLLSINPPPSTHPNGTYVPGNTPPDSKRLARLSIGGKATTDEPEVLNPAPEKDALVPRDSDFSCETSGGIASYENLISDIDSFCAMAYDPGMTTVLQTTGTAKMGVILCEADMGIFDWTHCRSNMLTLMRRCEEDGEPHGGEYFEASCITWGMHLGAGGSA</sequence>
<evidence type="ECO:0008006" key="4">
    <source>
        <dbReference type="Google" id="ProtNLM"/>
    </source>
</evidence>
<gene>
    <name evidence="2" type="ORF">B0A54_06501</name>
</gene>
<protein>
    <recommendedName>
        <fullName evidence="4">Ecp2 effector protein domain-containing protein</fullName>
    </recommendedName>
</protein>
<comment type="caution">
    <text evidence="2">The sequence shown here is derived from an EMBL/GenBank/DDBJ whole genome shotgun (WGS) entry which is preliminary data.</text>
</comment>
<feature type="signal peptide" evidence="1">
    <location>
        <begin position="1"/>
        <end position="20"/>
    </location>
</feature>
<keyword evidence="1" id="KW-0732">Signal</keyword>
<feature type="chain" id="PRO_5020584935" description="Ecp2 effector protein domain-containing protein" evidence="1">
    <location>
        <begin position="21"/>
        <end position="292"/>
    </location>
</feature>
<evidence type="ECO:0000256" key="1">
    <source>
        <dbReference type="SAM" id="SignalP"/>
    </source>
</evidence>
<name>A0A4U0UZZ8_9PEZI</name>
<dbReference type="Proteomes" id="UP000310066">
    <property type="component" value="Unassembled WGS sequence"/>
</dbReference>